<dbReference type="Proteomes" id="UP000688137">
    <property type="component" value="Unassembled WGS sequence"/>
</dbReference>
<reference evidence="1" key="1">
    <citation type="submission" date="2021-01" db="EMBL/GenBank/DDBJ databases">
        <authorList>
            <consortium name="Genoscope - CEA"/>
            <person name="William W."/>
        </authorList>
    </citation>
    <scope>NUCLEOTIDE SEQUENCE</scope>
</reference>
<evidence type="ECO:0000313" key="2">
    <source>
        <dbReference type="Proteomes" id="UP000688137"/>
    </source>
</evidence>
<accession>A0A8S1LC25</accession>
<proteinExistence type="predicted"/>
<organism evidence="1 2">
    <name type="scientific">Paramecium primaurelia</name>
    <dbReference type="NCBI Taxonomy" id="5886"/>
    <lineage>
        <taxon>Eukaryota</taxon>
        <taxon>Sar</taxon>
        <taxon>Alveolata</taxon>
        <taxon>Ciliophora</taxon>
        <taxon>Intramacronucleata</taxon>
        <taxon>Oligohymenophorea</taxon>
        <taxon>Peniculida</taxon>
        <taxon>Parameciidae</taxon>
        <taxon>Paramecium</taxon>
    </lineage>
</organism>
<dbReference type="AlphaFoldDB" id="A0A8S1LC25"/>
<gene>
    <name evidence="1" type="ORF">PPRIM_AZ9-3.1.T0340100</name>
</gene>
<evidence type="ECO:0000313" key="1">
    <source>
        <dbReference type="EMBL" id="CAD8063003.1"/>
    </source>
</evidence>
<sequence length="308" mass="36165">MKTQRKSLIKEIKAHCPIVINEPVGVVQPLCNKLYTKPLSDWKNVEAFIKWRDMKCQKSLALLYSKKQNCRIDLPIPQVKKQQDIHSTKSIDNKNKSREIIQHCQMNKTKKYEYVDTSLNKMYQIQDKSAQEYQSYLSKHLEDSRAMNKAISFNLQSQSRFQLFQKLRNMNKNILNSLSQQHEQIQSKQDDSKIIKIETTLRSSDEQSNLETSPITQCEDGQNNRIKNKLKSLIGPIQQNQITKNKQLTLPYFSRNQLNIKYSHFFVTNQDCENNQSSDNNSNINSLIRNKSSMLSREMKRIRIQTEC</sequence>
<comment type="caution">
    <text evidence="1">The sequence shown here is derived from an EMBL/GenBank/DDBJ whole genome shotgun (WGS) entry which is preliminary data.</text>
</comment>
<protein>
    <submittedName>
        <fullName evidence="1">Uncharacterized protein</fullName>
    </submittedName>
</protein>
<name>A0A8S1LC25_PARPR</name>
<keyword evidence="2" id="KW-1185">Reference proteome</keyword>
<dbReference type="EMBL" id="CAJJDM010000033">
    <property type="protein sequence ID" value="CAD8063003.1"/>
    <property type="molecule type" value="Genomic_DNA"/>
</dbReference>
<dbReference type="OMA" id="DWKNVEA"/>